<dbReference type="AlphaFoldDB" id="A0AAV3FMI6"/>
<protein>
    <submittedName>
        <fullName evidence="1">Uncharacterized protein</fullName>
    </submittedName>
</protein>
<comment type="caution">
    <text evidence="1">The sequence shown here is derived from an EMBL/GenBank/DDBJ whole genome shotgun (WGS) entry which is preliminary data.</text>
</comment>
<organism evidence="1 2">
    <name type="scientific">Bifidobacterium longum subsp. longum 2-2B</name>
    <dbReference type="NCBI Taxonomy" id="1161745"/>
    <lineage>
        <taxon>Bacteria</taxon>
        <taxon>Bacillati</taxon>
        <taxon>Actinomycetota</taxon>
        <taxon>Actinomycetes</taxon>
        <taxon>Bifidobacteriales</taxon>
        <taxon>Bifidobacteriaceae</taxon>
        <taxon>Bifidobacterium</taxon>
    </lineage>
</organism>
<reference evidence="1 2" key="1">
    <citation type="journal article" date="2013" name="Genome Announc.">
        <title>Draft Genome Sequences of Two Pairs of Human Intestinal Bifidobacterium longum subsp. longum Strains, 44B and 1-6B and 35B and 2-2B, Consecutively Isolated from Two Children after a 5-Year Time Period.</title>
        <authorList>
            <person name="Shkoporov A.N."/>
            <person name="Efimov B.A."/>
            <person name="Khokhlova E.V."/>
            <person name="Chaplin A.V."/>
            <person name="Kafarskaya L.I."/>
            <person name="Durkin A.S."/>
            <person name="McCorrison J."/>
            <person name="Torralba M."/>
            <person name="Gillis M."/>
            <person name="Sutton G."/>
            <person name="Weibel D.B."/>
            <person name="Nelson K.E."/>
            <person name="Smeianov V.V."/>
        </authorList>
    </citation>
    <scope>NUCLEOTIDE SEQUENCE [LARGE SCALE GENOMIC DNA]</scope>
    <source>
        <strain evidence="1 2">2-2B</strain>
    </source>
</reference>
<accession>A0AAV3FMI6</accession>
<dbReference type="EMBL" id="AJTJ01000043">
    <property type="protein sequence ID" value="EIJ26366.1"/>
    <property type="molecule type" value="Genomic_DNA"/>
</dbReference>
<evidence type="ECO:0000313" key="1">
    <source>
        <dbReference type="EMBL" id="EIJ26366.1"/>
    </source>
</evidence>
<dbReference type="Proteomes" id="UP000005929">
    <property type="component" value="Unassembled WGS sequence"/>
</dbReference>
<gene>
    <name evidence="1" type="ORF">HMPREF1315_0504</name>
</gene>
<sequence length="61" mass="6892">MSRSASSYRIGLLGASPLRKYAGPVPWSRIRCIVRRDTCRYLAAWLTVSFTRGFTADQPMP</sequence>
<name>A0AAV3FMI6_BIFLL</name>
<evidence type="ECO:0000313" key="2">
    <source>
        <dbReference type="Proteomes" id="UP000005929"/>
    </source>
</evidence>
<proteinExistence type="predicted"/>